<evidence type="ECO:0000256" key="2">
    <source>
        <dbReference type="ARBA" id="ARBA00023015"/>
    </source>
</evidence>
<keyword evidence="1" id="KW-0678">Repressor</keyword>
<dbReference type="SUPFAM" id="SSF46785">
    <property type="entry name" value="Winged helix' DNA-binding domain"/>
    <property type="match status" value="1"/>
</dbReference>
<gene>
    <name evidence="6" type="ORF">UX22_C0005G0009</name>
</gene>
<evidence type="ECO:0000313" key="7">
    <source>
        <dbReference type="Proteomes" id="UP000034727"/>
    </source>
</evidence>
<feature type="domain" description="Heat-inducible transcription repressor HrcA C-terminal" evidence="5">
    <location>
        <begin position="97"/>
        <end position="219"/>
    </location>
</feature>
<protein>
    <submittedName>
        <fullName evidence="6">Heat-inducible transcription repressor HrcA</fullName>
    </submittedName>
</protein>
<dbReference type="InterPro" id="IPR036388">
    <property type="entry name" value="WH-like_DNA-bd_sf"/>
</dbReference>
<dbReference type="Gene3D" id="1.10.10.10">
    <property type="entry name" value="Winged helix-like DNA-binding domain superfamily/Winged helix DNA-binding domain"/>
    <property type="match status" value="1"/>
</dbReference>
<keyword evidence="4" id="KW-0804">Transcription</keyword>
<dbReference type="InterPro" id="IPR002571">
    <property type="entry name" value="HrcA"/>
</dbReference>
<evidence type="ECO:0000259" key="5">
    <source>
        <dbReference type="Pfam" id="PF01628"/>
    </source>
</evidence>
<proteinExistence type="predicted"/>
<dbReference type="GO" id="GO:0003677">
    <property type="term" value="F:DNA binding"/>
    <property type="evidence" value="ECO:0007669"/>
    <property type="project" value="InterPro"/>
</dbReference>
<keyword evidence="2" id="KW-0805">Transcription regulation</keyword>
<dbReference type="GO" id="GO:0045892">
    <property type="term" value="P:negative regulation of DNA-templated transcription"/>
    <property type="evidence" value="ECO:0007669"/>
    <property type="project" value="TreeGrafter"/>
</dbReference>
<dbReference type="PANTHER" id="PTHR34824:SF1">
    <property type="entry name" value="HEAT-INDUCIBLE TRANSCRIPTION REPRESSOR HRCA"/>
    <property type="match status" value="1"/>
</dbReference>
<dbReference type="Proteomes" id="UP000034727">
    <property type="component" value="Unassembled WGS sequence"/>
</dbReference>
<dbReference type="InterPro" id="IPR036390">
    <property type="entry name" value="WH_DNA-bd_sf"/>
</dbReference>
<dbReference type="InterPro" id="IPR021153">
    <property type="entry name" value="HrcA_C"/>
</dbReference>
<dbReference type="EMBL" id="LCLJ01000005">
    <property type="protein sequence ID" value="KKU15652.1"/>
    <property type="molecule type" value="Genomic_DNA"/>
</dbReference>
<dbReference type="Pfam" id="PF01628">
    <property type="entry name" value="HrcA"/>
    <property type="match status" value="1"/>
</dbReference>
<accession>A0A0G1N5V2</accession>
<evidence type="ECO:0000256" key="1">
    <source>
        <dbReference type="ARBA" id="ARBA00022491"/>
    </source>
</evidence>
<comment type="caution">
    <text evidence="6">The sequence shown here is derived from an EMBL/GenBank/DDBJ whole genome shotgun (WGS) entry which is preliminary data.</text>
</comment>
<evidence type="ECO:0000256" key="3">
    <source>
        <dbReference type="ARBA" id="ARBA00023016"/>
    </source>
</evidence>
<evidence type="ECO:0000313" key="6">
    <source>
        <dbReference type="EMBL" id="KKU15652.1"/>
    </source>
</evidence>
<name>A0A0G1N5V2_9BACT</name>
<dbReference type="SUPFAM" id="SSF55781">
    <property type="entry name" value="GAF domain-like"/>
    <property type="match status" value="1"/>
</dbReference>
<organism evidence="6 7">
    <name type="scientific">Candidatus Jorgensenbacteria bacterium GW2011_GWA2_45_9</name>
    <dbReference type="NCBI Taxonomy" id="1618663"/>
    <lineage>
        <taxon>Bacteria</taxon>
        <taxon>Candidatus Joergenseniibacteriota</taxon>
    </lineage>
</organism>
<dbReference type="Gene3D" id="3.30.450.40">
    <property type="match status" value="1"/>
</dbReference>
<reference evidence="6 7" key="1">
    <citation type="journal article" date="2015" name="Nature">
        <title>rRNA introns, odd ribosomes, and small enigmatic genomes across a large radiation of phyla.</title>
        <authorList>
            <person name="Brown C.T."/>
            <person name="Hug L.A."/>
            <person name="Thomas B.C."/>
            <person name="Sharon I."/>
            <person name="Castelle C.J."/>
            <person name="Singh A."/>
            <person name="Wilkins M.J."/>
            <person name="Williams K.H."/>
            <person name="Banfield J.F."/>
        </authorList>
    </citation>
    <scope>NUCLEOTIDE SEQUENCE [LARGE SCALE GENOMIC DNA]</scope>
</reference>
<dbReference type="PANTHER" id="PTHR34824">
    <property type="entry name" value="HEAT-INDUCIBLE TRANSCRIPTION REPRESSOR HRCA"/>
    <property type="match status" value="1"/>
</dbReference>
<dbReference type="InterPro" id="IPR029016">
    <property type="entry name" value="GAF-like_dom_sf"/>
</dbReference>
<sequence length="235" mass="27180">MRDRTRTILEAGIMEFIRTGLPITSERLFEEYDFGIKPAMIRCELNALDDDGYLEQGHTSGGRKPTRKAYNEFINGIISAGDEVPKRTEKSLQPIISLFENERKNFVEQAAEIFRLANAVYEPESEEFYGSGLSDLIMNAEAESKDDVLEIVEDFERLSDRIEESRNWWESESRWPKVFVGGSPFTKSKRISVIAEKFADGGESFFFLMLGPTRMDYRKLLDFFKILENHCIDRK</sequence>
<evidence type="ECO:0000256" key="4">
    <source>
        <dbReference type="ARBA" id="ARBA00023163"/>
    </source>
</evidence>
<keyword evidence="3" id="KW-0346">Stress response</keyword>
<dbReference type="AlphaFoldDB" id="A0A0G1N5V2"/>